<accession>A0ABX7XDX8</accession>
<evidence type="ECO:0000313" key="2">
    <source>
        <dbReference type="Proteomes" id="UP000672011"/>
    </source>
</evidence>
<gene>
    <name evidence="1" type="ORF">J9309_01525</name>
</gene>
<reference evidence="2" key="2">
    <citation type="submission" date="2021-04" db="EMBL/GenBank/DDBJ databases">
        <title>Taxonomy of Flavobacteriaceae bacterium ZY171143.</title>
        <authorList>
            <person name="Li F."/>
        </authorList>
    </citation>
    <scope>NUCLEOTIDE SEQUENCE [LARGE SCALE GENOMIC DNA]</scope>
    <source>
        <strain evidence="2">ZY171143</strain>
    </source>
</reference>
<sequence length="56" mass="6549">MIEGNDKDKIFKYDALISYALHIPFPEELDDETWAMKLAQVEWLIEQGILAPKKIE</sequence>
<evidence type="ECO:0000313" key="1">
    <source>
        <dbReference type="EMBL" id="QTV06056.1"/>
    </source>
</evidence>
<reference evidence="1 2" key="1">
    <citation type="journal article" date="2021" name="Int. J. Syst. Evol. Microbiol.">
        <title>Faecalibacter bovis sp. nov., isolated from cow faeces.</title>
        <authorList>
            <person name="Li F."/>
            <person name="Zhao W."/>
            <person name="Hong Q."/>
            <person name="Shao Q."/>
            <person name="Song J."/>
            <person name="Yang S."/>
        </authorList>
    </citation>
    <scope>NUCLEOTIDE SEQUENCE [LARGE SCALE GENOMIC DNA]</scope>
    <source>
        <strain evidence="1 2">ZY171143</strain>
    </source>
</reference>
<dbReference type="EMBL" id="CP072842">
    <property type="protein sequence ID" value="QTV06056.1"/>
    <property type="molecule type" value="Genomic_DNA"/>
</dbReference>
<proteinExistence type="predicted"/>
<protein>
    <submittedName>
        <fullName evidence="1">Uncharacterized protein</fullName>
    </submittedName>
</protein>
<dbReference type="Proteomes" id="UP000672011">
    <property type="component" value="Chromosome"/>
</dbReference>
<keyword evidence="2" id="KW-1185">Reference proteome</keyword>
<dbReference type="RefSeq" id="WP_230476696.1">
    <property type="nucleotide sequence ID" value="NZ_CP072842.1"/>
</dbReference>
<name>A0ABX7XDX8_9FLAO</name>
<organism evidence="1 2">
    <name type="scientific">Faecalibacter bovis</name>
    <dbReference type="NCBI Taxonomy" id="2898187"/>
    <lineage>
        <taxon>Bacteria</taxon>
        <taxon>Pseudomonadati</taxon>
        <taxon>Bacteroidota</taxon>
        <taxon>Flavobacteriia</taxon>
        <taxon>Flavobacteriales</taxon>
        <taxon>Weeksellaceae</taxon>
        <taxon>Faecalibacter</taxon>
    </lineage>
</organism>